<dbReference type="SMART" id="SM00369">
    <property type="entry name" value="LRR_TYP"/>
    <property type="match status" value="4"/>
</dbReference>
<dbReference type="InParanoid" id="A0A3B1JFU5"/>
<dbReference type="PROSITE" id="PS51450">
    <property type="entry name" value="LRR"/>
    <property type="match status" value="1"/>
</dbReference>
<dbReference type="GO" id="GO:0031012">
    <property type="term" value="C:extracellular matrix"/>
    <property type="evidence" value="ECO:0007669"/>
    <property type="project" value="TreeGrafter"/>
</dbReference>
<keyword evidence="14" id="KW-1185">Reference proteome</keyword>
<dbReference type="Pfam" id="PF13855">
    <property type="entry name" value="LRR_8"/>
    <property type="match status" value="1"/>
</dbReference>
<dbReference type="InterPro" id="IPR043547">
    <property type="entry name" value="Mimecan/Epiphycan/Opticin"/>
</dbReference>
<evidence type="ECO:0000256" key="2">
    <source>
        <dbReference type="ARBA" id="ARBA00006912"/>
    </source>
</evidence>
<evidence type="ECO:0000256" key="10">
    <source>
        <dbReference type="SAM" id="MobiDB-lite"/>
    </source>
</evidence>
<dbReference type="GeneTree" id="ENSGT00940000157574"/>
<dbReference type="InterPro" id="IPR003591">
    <property type="entry name" value="Leu-rich_rpt_typical-subtyp"/>
</dbReference>
<comment type="subcellular location">
    <subcellularLocation>
        <location evidence="1">Secreted</location>
        <location evidence="1">Extracellular space</location>
        <location evidence="1">Extracellular matrix</location>
    </subcellularLocation>
</comment>
<dbReference type="PANTHER" id="PTHR46269:SF3">
    <property type="entry name" value="EPIPHYCAN"/>
    <property type="match status" value="1"/>
</dbReference>
<dbReference type="GO" id="GO:0061975">
    <property type="term" value="P:articular cartilage development"/>
    <property type="evidence" value="ECO:0007669"/>
    <property type="project" value="TreeGrafter"/>
</dbReference>
<evidence type="ECO:0000256" key="5">
    <source>
        <dbReference type="ARBA" id="ARBA00022614"/>
    </source>
</evidence>
<dbReference type="SUPFAM" id="SSF52058">
    <property type="entry name" value="L domain-like"/>
    <property type="match status" value="1"/>
</dbReference>
<name>A0A3B1JFU5_ASTMX</name>
<keyword evidence="7" id="KW-0677">Repeat</keyword>
<feature type="signal peptide" evidence="11">
    <location>
        <begin position="1"/>
        <end position="24"/>
    </location>
</feature>
<evidence type="ECO:0000259" key="12">
    <source>
        <dbReference type="SMART" id="SM00013"/>
    </source>
</evidence>
<evidence type="ECO:0000256" key="8">
    <source>
        <dbReference type="ARBA" id="ARBA00023157"/>
    </source>
</evidence>
<feature type="chain" id="PRO_5017421604" evidence="11">
    <location>
        <begin position="25"/>
        <end position="378"/>
    </location>
</feature>
<protein>
    <submittedName>
        <fullName evidence="13">Epiphycan</fullName>
    </submittedName>
</protein>
<feature type="region of interest" description="Disordered" evidence="10">
    <location>
        <begin position="70"/>
        <end position="153"/>
    </location>
</feature>
<feature type="domain" description="LRRNT" evidence="12">
    <location>
        <begin position="173"/>
        <end position="203"/>
    </location>
</feature>
<proteinExistence type="inferred from homology"/>
<dbReference type="AlphaFoldDB" id="A0A3B1JFU5"/>
<evidence type="ECO:0000256" key="3">
    <source>
        <dbReference type="ARBA" id="ARBA00022525"/>
    </source>
</evidence>
<keyword evidence="8" id="KW-1015">Disulfide bond</keyword>
<reference evidence="14" key="2">
    <citation type="journal article" date="2014" name="Nat. Commun.">
        <title>The cavefish genome reveals candidate genes for eye loss.</title>
        <authorList>
            <person name="McGaugh S.E."/>
            <person name="Gross J.B."/>
            <person name="Aken B."/>
            <person name="Blin M."/>
            <person name="Borowsky R."/>
            <person name="Chalopin D."/>
            <person name="Hinaux H."/>
            <person name="Jeffery W.R."/>
            <person name="Keene A."/>
            <person name="Ma L."/>
            <person name="Minx P."/>
            <person name="Murphy D."/>
            <person name="O'Quin K.E."/>
            <person name="Retaux S."/>
            <person name="Rohner N."/>
            <person name="Searle S.M."/>
            <person name="Stahl B.A."/>
            <person name="Tabin C."/>
            <person name="Volff J.N."/>
            <person name="Yoshizawa M."/>
            <person name="Warren W.C."/>
        </authorList>
    </citation>
    <scope>NUCLEOTIDE SEQUENCE [LARGE SCALE GENOMIC DNA]</scope>
    <source>
        <strain evidence="14">female</strain>
    </source>
</reference>
<keyword evidence="9" id="KW-0325">Glycoprotein</keyword>
<dbReference type="GO" id="GO:0005615">
    <property type="term" value="C:extracellular space"/>
    <property type="evidence" value="ECO:0007669"/>
    <property type="project" value="TreeGrafter"/>
</dbReference>
<dbReference type="SMART" id="SM00013">
    <property type="entry name" value="LRRNT"/>
    <property type="match status" value="1"/>
</dbReference>
<dbReference type="PANTHER" id="PTHR46269">
    <property type="entry name" value="EPIPHYCAN-RELATED"/>
    <property type="match status" value="1"/>
</dbReference>
<feature type="compositionally biased region" description="Low complexity" evidence="10">
    <location>
        <begin position="132"/>
        <end position="145"/>
    </location>
</feature>
<evidence type="ECO:0000313" key="14">
    <source>
        <dbReference type="Proteomes" id="UP000018467"/>
    </source>
</evidence>
<sequence>MRMMKMMGPCRLLVGLLVLNMVLASPRRYARQAEPDNYDVDVDLDNFDLDNDLDYYGIGEPQIEIGTLAPDEDHYSAPGASLEEEVEEEQQREKERHQNKKKIPTKPQLIPSGSGEPGVLMGPDTQGEEELLPTTQTTPQEGTGEIVESGESGLPETEIEIEIEEIDVTGMPTCLLCTCLGGSVYCDDVKLVHVPPLPKDTTHFYARYNKIAKINKSDFANMNKLKRIDLTSNAIAKIDDGAFFGLPALEELIIRENKVAQLPALPPTMTLVDASHNKLGSTAIQNEAFKDMPHLLYLYLTDNNIDYIPVPLPDSLRSLHLQNNNIQMIHEDTFCHVNDLNYIRYALEDVRLDGNPVNLSRSPQAYVCLPRIPVGALI</sequence>
<evidence type="ECO:0000256" key="1">
    <source>
        <dbReference type="ARBA" id="ARBA00004498"/>
    </source>
</evidence>
<reference evidence="13" key="3">
    <citation type="submission" date="2025-08" db="UniProtKB">
        <authorList>
            <consortium name="Ensembl"/>
        </authorList>
    </citation>
    <scope>IDENTIFICATION</scope>
</reference>
<dbReference type="InterPro" id="IPR032675">
    <property type="entry name" value="LRR_dom_sf"/>
</dbReference>
<evidence type="ECO:0000256" key="6">
    <source>
        <dbReference type="ARBA" id="ARBA00022729"/>
    </source>
</evidence>
<evidence type="ECO:0000256" key="7">
    <source>
        <dbReference type="ARBA" id="ARBA00022737"/>
    </source>
</evidence>
<dbReference type="Pfam" id="PF00560">
    <property type="entry name" value="LRR_1"/>
    <property type="match status" value="1"/>
</dbReference>
<reference evidence="14" key="1">
    <citation type="submission" date="2013-03" db="EMBL/GenBank/DDBJ databases">
        <authorList>
            <person name="Jeffery W."/>
            <person name="Warren W."/>
            <person name="Wilson R.K."/>
        </authorList>
    </citation>
    <scope>NUCLEOTIDE SEQUENCE</scope>
    <source>
        <strain evidence="14">female</strain>
    </source>
</reference>
<dbReference type="InterPro" id="IPR001611">
    <property type="entry name" value="Leu-rich_rpt"/>
</dbReference>
<dbReference type="Bgee" id="ENSAMXG00000043869">
    <property type="expression patterns" value="Expressed in bone element and 3 other cell types or tissues"/>
</dbReference>
<reference evidence="13" key="4">
    <citation type="submission" date="2025-09" db="UniProtKB">
        <authorList>
            <consortium name="Ensembl"/>
        </authorList>
    </citation>
    <scope>IDENTIFICATION</scope>
</reference>
<evidence type="ECO:0000313" key="13">
    <source>
        <dbReference type="Ensembl" id="ENSAMXP00000040184.1"/>
    </source>
</evidence>
<dbReference type="Ensembl" id="ENSAMXT00000047348.1">
    <property type="protein sequence ID" value="ENSAMXP00000040184.1"/>
    <property type="gene ID" value="ENSAMXG00000043869.1"/>
</dbReference>
<keyword evidence="6 11" id="KW-0732">Signal</keyword>
<dbReference type="GO" id="GO:0060348">
    <property type="term" value="P:bone development"/>
    <property type="evidence" value="ECO:0007669"/>
    <property type="project" value="TreeGrafter"/>
</dbReference>
<dbReference type="Proteomes" id="UP000018467">
    <property type="component" value="Unassembled WGS sequence"/>
</dbReference>
<keyword evidence="5" id="KW-0433">Leucine-rich repeat</keyword>
<evidence type="ECO:0000256" key="11">
    <source>
        <dbReference type="SAM" id="SignalP"/>
    </source>
</evidence>
<keyword evidence="4" id="KW-0272">Extracellular matrix</keyword>
<keyword evidence="3" id="KW-0964">Secreted</keyword>
<evidence type="ECO:0000256" key="9">
    <source>
        <dbReference type="ARBA" id="ARBA00023180"/>
    </source>
</evidence>
<evidence type="ECO:0000256" key="4">
    <source>
        <dbReference type="ARBA" id="ARBA00022530"/>
    </source>
</evidence>
<comment type="similarity">
    <text evidence="2">Belongs to the small leucine-rich proteoglycan (SLRP) family. SLRP class III subfamily.</text>
</comment>
<dbReference type="InterPro" id="IPR000372">
    <property type="entry name" value="LRRNT"/>
</dbReference>
<organism evidence="13 14">
    <name type="scientific">Astyanax mexicanus</name>
    <name type="common">Blind cave fish</name>
    <name type="synonym">Astyanax fasciatus mexicanus</name>
    <dbReference type="NCBI Taxonomy" id="7994"/>
    <lineage>
        <taxon>Eukaryota</taxon>
        <taxon>Metazoa</taxon>
        <taxon>Chordata</taxon>
        <taxon>Craniata</taxon>
        <taxon>Vertebrata</taxon>
        <taxon>Euteleostomi</taxon>
        <taxon>Actinopterygii</taxon>
        <taxon>Neopterygii</taxon>
        <taxon>Teleostei</taxon>
        <taxon>Ostariophysi</taxon>
        <taxon>Characiformes</taxon>
        <taxon>Characoidei</taxon>
        <taxon>Acestrorhamphidae</taxon>
        <taxon>Acestrorhamphinae</taxon>
        <taxon>Astyanax</taxon>
    </lineage>
</organism>
<dbReference type="STRING" id="7994.ENSAMXP00000040184"/>
<accession>A0A3B1JFU5</accession>
<dbReference type="Gene3D" id="3.80.10.10">
    <property type="entry name" value="Ribonuclease Inhibitor"/>
    <property type="match status" value="1"/>
</dbReference>